<comment type="caution">
    <text evidence="1">The sequence shown here is derived from an EMBL/GenBank/DDBJ whole genome shotgun (WGS) entry which is preliminary data.</text>
</comment>
<dbReference type="EMBL" id="PHFD01000456">
    <property type="protein sequence ID" value="PKH44630.1"/>
    <property type="molecule type" value="Genomic_DNA"/>
</dbReference>
<proteinExistence type="predicted"/>
<protein>
    <submittedName>
        <fullName evidence="1">Uncharacterized protein</fullName>
    </submittedName>
</protein>
<sequence>PYGVGIGVTVSLSLTHGLMLPASL</sequence>
<feature type="non-terminal residue" evidence="1">
    <location>
        <position position="1"/>
    </location>
</feature>
<name>A0A2J1DR77_9CHLR</name>
<dbReference type="AlphaFoldDB" id="A0A2J1DR77"/>
<organism evidence="1 2">
    <name type="scientific">Dehalococcoides mccartyi</name>
    <dbReference type="NCBI Taxonomy" id="61435"/>
    <lineage>
        <taxon>Bacteria</taxon>
        <taxon>Bacillati</taxon>
        <taxon>Chloroflexota</taxon>
        <taxon>Dehalococcoidia</taxon>
        <taxon>Dehalococcoidales</taxon>
        <taxon>Dehalococcoidaceae</taxon>
        <taxon>Dehalococcoides</taxon>
    </lineage>
</organism>
<evidence type="ECO:0000313" key="1">
    <source>
        <dbReference type="EMBL" id="PKH44630.1"/>
    </source>
</evidence>
<dbReference type="Proteomes" id="UP000233649">
    <property type="component" value="Unassembled WGS sequence"/>
</dbReference>
<accession>A0A2J1DR77</accession>
<evidence type="ECO:0000313" key="2">
    <source>
        <dbReference type="Proteomes" id="UP000233649"/>
    </source>
</evidence>
<gene>
    <name evidence="1" type="ORF">CVH13_01805</name>
</gene>
<reference evidence="1 2" key="1">
    <citation type="journal article" date="2017" name="FEMS Microbiol. Ecol.">
        <title>Reconstructed genomes of novel Dehalococcoides mccartyi strains from 1,2,3,4-tetrachlorodibenzo-p-dioxin-dechlorinating enrichment cultures reveal divergent reductive dehalogenase gene profiles.</title>
        <authorList>
            <person name="Dam H.T."/>
            <person name="Vollmers J."/>
            <person name="Kaster A.K."/>
            <person name="Haggblom M.M."/>
        </authorList>
    </citation>
    <scope>NUCLEOTIDE SEQUENCE [LARGE SCALE GENOMIC DNA]</scope>
    <source>
        <strain evidence="1 2">H1-3-2.001</strain>
    </source>
</reference>